<dbReference type="EMBL" id="MRBL01000029">
    <property type="protein sequence ID" value="OMI24972.1"/>
    <property type="molecule type" value="Genomic_DNA"/>
</dbReference>
<accession>A0ABX3I0B1</accession>
<dbReference type="Proteomes" id="UP000187046">
    <property type="component" value="Unassembled WGS sequence"/>
</dbReference>
<name>A0ABX3I0B1_9BACI</name>
<dbReference type="InterPro" id="IPR043128">
    <property type="entry name" value="Rev_trsase/Diguanyl_cyclase"/>
</dbReference>
<organism evidence="1 2">
    <name type="scientific">Bacillus haynesii</name>
    <dbReference type="NCBI Taxonomy" id="1925021"/>
    <lineage>
        <taxon>Bacteria</taxon>
        <taxon>Bacillati</taxon>
        <taxon>Bacillota</taxon>
        <taxon>Bacilli</taxon>
        <taxon>Bacillales</taxon>
        <taxon>Bacillaceae</taxon>
        <taxon>Bacillus</taxon>
    </lineage>
</organism>
<sequence length="441" mass="49944">MKPRAGIVGPRHSVDLISEIAKEYDDNLQLVPFIYQNTEEATDILKKNQSLVDLWVFAGPALYSPAQKSGSTQPFYYLRLDGASLTKTLVEIGYKDGISLERVSIDMLRKRDVYETYHDLSIPCEQVYVHEYSHDTPLKDLLTFHQKLFTDGKVNLCITCLYSIYKQLLSKGIPAYWVSPTRSNIRETLSMAIQQWETLHFKQSQIAAILVKVEKMEKRTDYNLVSYDLHRLNLEIQSAVLNFSESISGSFMTLGVGTFIIFSTRGSLQKTRQQIGTLLEKLSFITDSPSNVGIGYGETALAAEENSRLALNHAQNYDSFCAFLVDDRGTIEGPLKEQESISFGYRTENKEISEKLKQSGVTITTFNKILSVQKRMTNHSITAAILSEWLKMTPRNARRILNGLVNEGIAVIIGEEAPTTKGRPRKIYRIKSEQEIKTEQT</sequence>
<evidence type="ECO:0000313" key="2">
    <source>
        <dbReference type="Proteomes" id="UP000187046"/>
    </source>
</evidence>
<keyword evidence="2" id="KW-1185">Reference proteome</keyword>
<reference evidence="1 2" key="1">
    <citation type="submission" date="2016-12" db="EMBL/GenBank/DDBJ databases">
        <title>Bacillus phylogenomics.</title>
        <authorList>
            <person name="Dunlap C."/>
        </authorList>
    </citation>
    <scope>NUCLEOTIDE SEQUENCE [LARGE SCALE GENOMIC DNA]</scope>
    <source>
        <strain evidence="1 2">NRRL B-41327</strain>
    </source>
</reference>
<gene>
    <name evidence="1" type="ORF">BTA31_20510</name>
</gene>
<evidence type="ECO:0008006" key="3">
    <source>
        <dbReference type="Google" id="ProtNLM"/>
    </source>
</evidence>
<comment type="caution">
    <text evidence="1">The sequence shown here is derived from an EMBL/GenBank/DDBJ whole genome shotgun (WGS) entry which is preliminary data.</text>
</comment>
<dbReference type="RefSeq" id="WP_076793782.1">
    <property type="nucleotide sequence ID" value="NZ_MRBL01000029.1"/>
</dbReference>
<dbReference type="Gene3D" id="3.30.70.270">
    <property type="match status" value="1"/>
</dbReference>
<evidence type="ECO:0000313" key="1">
    <source>
        <dbReference type="EMBL" id="OMI24972.1"/>
    </source>
</evidence>
<proteinExistence type="predicted"/>
<protein>
    <recommendedName>
        <fullName evidence="3">Transcriptional regulator</fullName>
    </recommendedName>
</protein>